<dbReference type="GO" id="GO:0005524">
    <property type="term" value="F:ATP binding"/>
    <property type="evidence" value="ECO:0007669"/>
    <property type="project" value="UniProtKB-UniRule"/>
</dbReference>
<name>A0A9D1WF39_9GAMM</name>
<dbReference type="NCBIfam" id="NF003828">
    <property type="entry name" value="PRK05416.1"/>
    <property type="match status" value="1"/>
</dbReference>
<dbReference type="InterPro" id="IPR053931">
    <property type="entry name" value="RapZ_C"/>
</dbReference>
<accession>A0A9D1WF39</accession>
<feature type="binding site" evidence="4">
    <location>
        <begin position="102"/>
        <end position="105"/>
    </location>
    <ligand>
        <name>GTP</name>
        <dbReference type="ChEBI" id="CHEBI:37565"/>
    </ligand>
</feature>
<feature type="domain" description="RapZ-like N-terminal" evidence="5">
    <location>
        <begin position="47"/>
        <end position="202"/>
    </location>
</feature>
<feature type="binding site" evidence="4">
    <location>
        <begin position="54"/>
        <end position="61"/>
    </location>
    <ligand>
        <name>ATP</name>
        <dbReference type="ChEBI" id="CHEBI:30616"/>
    </ligand>
</feature>
<keyword evidence="3 4" id="KW-0342">GTP-binding</keyword>
<dbReference type="SUPFAM" id="SSF52540">
    <property type="entry name" value="P-loop containing nucleoside triphosphate hydrolases"/>
    <property type="match status" value="1"/>
</dbReference>
<reference evidence="7" key="1">
    <citation type="journal article" date="2021" name="PeerJ">
        <title>Extensive microbial diversity within the chicken gut microbiome revealed by metagenomics and culture.</title>
        <authorList>
            <person name="Gilroy R."/>
            <person name="Ravi A."/>
            <person name="Getino M."/>
            <person name="Pursley I."/>
            <person name="Horton D.L."/>
            <person name="Alikhan N.F."/>
            <person name="Baker D."/>
            <person name="Gharbi K."/>
            <person name="Hall N."/>
            <person name="Watson M."/>
            <person name="Adriaenssens E.M."/>
            <person name="Foster-Nyarko E."/>
            <person name="Jarju S."/>
            <person name="Secka A."/>
            <person name="Antonio M."/>
            <person name="Oren A."/>
            <person name="Chaudhuri R.R."/>
            <person name="La Ragione R."/>
            <person name="Hildebrand F."/>
            <person name="Pallen M.J."/>
        </authorList>
    </citation>
    <scope>NUCLEOTIDE SEQUENCE</scope>
    <source>
        <strain evidence="7">USASDec5-558</strain>
    </source>
</reference>
<dbReference type="PIRSF" id="PIRSF005052">
    <property type="entry name" value="P-loopkin"/>
    <property type="match status" value="1"/>
</dbReference>
<dbReference type="EMBL" id="DXEV01000209">
    <property type="protein sequence ID" value="HIX57885.1"/>
    <property type="molecule type" value="Genomic_DNA"/>
</dbReference>
<dbReference type="PANTHER" id="PTHR30448:SF0">
    <property type="entry name" value="RNASE ADAPTER PROTEIN RAPZ"/>
    <property type="match status" value="1"/>
</dbReference>
<dbReference type="InterPro" id="IPR053930">
    <property type="entry name" value="RapZ-like_N"/>
</dbReference>
<feature type="domain" description="RapZ C-terminal" evidence="6">
    <location>
        <begin position="210"/>
        <end position="327"/>
    </location>
</feature>
<keyword evidence="2 4" id="KW-0067">ATP-binding</keyword>
<evidence type="ECO:0000313" key="7">
    <source>
        <dbReference type="EMBL" id="HIX57885.1"/>
    </source>
</evidence>
<gene>
    <name evidence="7" type="primary">rapZ</name>
    <name evidence="7" type="ORF">H9850_10515</name>
</gene>
<evidence type="ECO:0000256" key="1">
    <source>
        <dbReference type="ARBA" id="ARBA00022741"/>
    </source>
</evidence>
<dbReference type="Gene3D" id="3.40.50.300">
    <property type="entry name" value="P-loop containing nucleotide triphosphate hydrolases"/>
    <property type="match status" value="1"/>
</dbReference>
<dbReference type="Pfam" id="PF22740">
    <property type="entry name" value="PapZ_C"/>
    <property type="match status" value="1"/>
</dbReference>
<proteinExistence type="inferred from homology"/>
<dbReference type="HAMAP" id="MF_00636">
    <property type="entry name" value="RapZ_like"/>
    <property type="match status" value="1"/>
</dbReference>
<dbReference type="Proteomes" id="UP000886829">
    <property type="component" value="Unassembled WGS sequence"/>
</dbReference>
<organism evidence="7 8">
    <name type="scientific">Candidatus Anaerobiospirillum pullistercoris</name>
    <dbReference type="NCBI Taxonomy" id="2838452"/>
    <lineage>
        <taxon>Bacteria</taxon>
        <taxon>Pseudomonadati</taxon>
        <taxon>Pseudomonadota</taxon>
        <taxon>Gammaproteobacteria</taxon>
        <taxon>Aeromonadales</taxon>
        <taxon>Succinivibrionaceae</taxon>
        <taxon>Anaerobiospirillum</taxon>
    </lineage>
</organism>
<sequence>MHNAENDKTAYVQSVEAAVTTAVQSAEAKNSGAGAVDQAKTAVPVTVQLVVISGRSGSGKTVALRALEDLGYYCIDNLPVMFLRELTDIAPDRYPKLAVSIDIRNIPEEEGYIGELLNHIKHDERIHTTVIFCDADDQVLIKRYSETRRLHPLSKNHLSLNEAIVLERTKLSSISGYADLRIDTSELSVHELSQEVVTAITGRPEKRLVMVFESFGFKNGIAKDADFVFDARFLPNPYWDKPLRSYTGLDEPVKEFFSRHSTVDTYINQIDELLMYWLRDIESSNRSYLTVSIGCTGGCHRSVYIAQSLADRYNGRGFYVQVRHRSLNINARLEHAAPSH</sequence>
<reference evidence="7" key="2">
    <citation type="submission" date="2021-04" db="EMBL/GenBank/DDBJ databases">
        <authorList>
            <person name="Gilroy R."/>
        </authorList>
    </citation>
    <scope>NUCLEOTIDE SEQUENCE</scope>
    <source>
        <strain evidence="7">USASDec5-558</strain>
    </source>
</reference>
<evidence type="ECO:0000259" key="6">
    <source>
        <dbReference type="Pfam" id="PF22740"/>
    </source>
</evidence>
<evidence type="ECO:0000256" key="2">
    <source>
        <dbReference type="ARBA" id="ARBA00022840"/>
    </source>
</evidence>
<evidence type="ECO:0000313" key="8">
    <source>
        <dbReference type="Proteomes" id="UP000886829"/>
    </source>
</evidence>
<evidence type="ECO:0000256" key="4">
    <source>
        <dbReference type="HAMAP-Rule" id="MF_00636"/>
    </source>
</evidence>
<dbReference type="InterPro" id="IPR005337">
    <property type="entry name" value="RapZ-like"/>
</dbReference>
<dbReference type="PANTHER" id="PTHR30448">
    <property type="entry name" value="RNASE ADAPTER PROTEIN RAPZ"/>
    <property type="match status" value="1"/>
</dbReference>
<keyword evidence="1 4" id="KW-0547">Nucleotide-binding</keyword>
<dbReference type="GO" id="GO:0005525">
    <property type="term" value="F:GTP binding"/>
    <property type="evidence" value="ECO:0007669"/>
    <property type="project" value="UniProtKB-UniRule"/>
</dbReference>
<dbReference type="AlphaFoldDB" id="A0A9D1WF39"/>
<protein>
    <submittedName>
        <fullName evidence="7">RNase adapter RapZ</fullName>
    </submittedName>
</protein>
<dbReference type="Pfam" id="PF03668">
    <property type="entry name" value="RapZ-like_N"/>
    <property type="match status" value="1"/>
</dbReference>
<comment type="caution">
    <text evidence="7">The sequence shown here is derived from an EMBL/GenBank/DDBJ whole genome shotgun (WGS) entry which is preliminary data.</text>
</comment>
<dbReference type="InterPro" id="IPR027417">
    <property type="entry name" value="P-loop_NTPase"/>
</dbReference>
<evidence type="ECO:0000259" key="5">
    <source>
        <dbReference type="Pfam" id="PF03668"/>
    </source>
</evidence>
<evidence type="ECO:0000256" key="3">
    <source>
        <dbReference type="ARBA" id="ARBA00023134"/>
    </source>
</evidence>